<organism evidence="2 3">
    <name type="scientific">Kribbella caucasensis</name>
    <dbReference type="NCBI Taxonomy" id="2512215"/>
    <lineage>
        <taxon>Bacteria</taxon>
        <taxon>Bacillati</taxon>
        <taxon>Actinomycetota</taxon>
        <taxon>Actinomycetes</taxon>
        <taxon>Propionibacteriales</taxon>
        <taxon>Kribbellaceae</taxon>
        <taxon>Kribbella</taxon>
    </lineage>
</organism>
<dbReference type="AlphaFoldDB" id="A0A4R6KTA4"/>
<sequence length="195" mass="21059">MAGMNKILLTAPALLVAYGIVRLIDGIDGSHGPGLAWTVGHMFMLLGFLLYAVVLVHLRGLVRRPRWQASVAMTAGLIGVLAFVRVIVIDLIVGFRAADRPEMSRIGDEYDRWPGNLGIYDLAYTVGPVLFLLGLLTLAILLVRAHRLPIWSPLLLVLGFVVITVNLDLMPLGGALLLAAIVPLTRTVRPLVNAG</sequence>
<keyword evidence="3" id="KW-1185">Reference proteome</keyword>
<dbReference type="EMBL" id="SNWQ01000001">
    <property type="protein sequence ID" value="TDO54738.1"/>
    <property type="molecule type" value="Genomic_DNA"/>
</dbReference>
<accession>A0A4R6KTA4</accession>
<feature type="transmembrane region" description="Helical" evidence="1">
    <location>
        <begin position="122"/>
        <end position="143"/>
    </location>
</feature>
<keyword evidence="1" id="KW-0812">Transmembrane</keyword>
<keyword evidence="1" id="KW-0472">Membrane</keyword>
<keyword evidence="1" id="KW-1133">Transmembrane helix</keyword>
<name>A0A4R6KTA4_9ACTN</name>
<evidence type="ECO:0000313" key="2">
    <source>
        <dbReference type="EMBL" id="TDO54738.1"/>
    </source>
</evidence>
<feature type="transmembrane region" description="Helical" evidence="1">
    <location>
        <begin position="35"/>
        <end position="58"/>
    </location>
</feature>
<feature type="transmembrane region" description="Helical" evidence="1">
    <location>
        <begin position="70"/>
        <end position="95"/>
    </location>
</feature>
<proteinExistence type="predicted"/>
<reference evidence="2 3" key="1">
    <citation type="submission" date="2019-03" db="EMBL/GenBank/DDBJ databases">
        <title>Genomic Encyclopedia of Type Strains, Phase III (KMG-III): the genomes of soil and plant-associated and newly described type strains.</title>
        <authorList>
            <person name="Whitman W."/>
        </authorList>
    </citation>
    <scope>NUCLEOTIDE SEQUENCE [LARGE SCALE GENOMIC DNA]</scope>
    <source>
        <strain evidence="2 3">VKM Ac-2527</strain>
    </source>
</reference>
<gene>
    <name evidence="2" type="ORF">EV643_101528</name>
</gene>
<evidence type="ECO:0000313" key="3">
    <source>
        <dbReference type="Proteomes" id="UP000295388"/>
    </source>
</evidence>
<dbReference type="Proteomes" id="UP000295388">
    <property type="component" value="Unassembled WGS sequence"/>
</dbReference>
<feature type="transmembrane region" description="Helical" evidence="1">
    <location>
        <begin position="155"/>
        <end position="182"/>
    </location>
</feature>
<protein>
    <submittedName>
        <fullName evidence="2">Uncharacterized protein</fullName>
    </submittedName>
</protein>
<comment type="caution">
    <text evidence="2">The sequence shown here is derived from an EMBL/GenBank/DDBJ whole genome shotgun (WGS) entry which is preliminary data.</text>
</comment>
<evidence type="ECO:0000256" key="1">
    <source>
        <dbReference type="SAM" id="Phobius"/>
    </source>
</evidence>